<dbReference type="RefSeq" id="WP_209903687.1">
    <property type="nucleotide sequence ID" value="NZ_BAAAJW010000005.1"/>
</dbReference>
<gene>
    <name evidence="1" type="ORF">JOF43_003087</name>
</gene>
<comment type="caution">
    <text evidence="1">The sequence shown here is derived from an EMBL/GenBank/DDBJ whole genome shotgun (WGS) entry which is preliminary data.</text>
</comment>
<proteinExistence type="predicted"/>
<dbReference type="Proteomes" id="UP001519290">
    <property type="component" value="Unassembled WGS sequence"/>
</dbReference>
<dbReference type="GO" id="GO:0050300">
    <property type="term" value="F:aminoglycoside 6-kinase activity"/>
    <property type="evidence" value="ECO:0007669"/>
    <property type="project" value="UniProtKB-EC"/>
</dbReference>
<dbReference type="InterPro" id="IPR006748">
    <property type="entry name" value="NH2Glyco/OHUrea_AB-resist_kin"/>
</dbReference>
<dbReference type="EMBL" id="JAGIOD010000002">
    <property type="protein sequence ID" value="MBP2383098.1"/>
    <property type="molecule type" value="Genomic_DNA"/>
</dbReference>
<dbReference type="InterPro" id="IPR011009">
    <property type="entry name" value="Kinase-like_dom_sf"/>
</dbReference>
<dbReference type="SUPFAM" id="SSF56112">
    <property type="entry name" value="Protein kinase-like (PK-like)"/>
    <property type="match status" value="1"/>
</dbReference>
<evidence type="ECO:0000313" key="2">
    <source>
        <dbReference type="Proteomes" id="UP001519290"/>
    </source>
</evidence>
<reference evidence="1 2" key="1">
    <citation type="submission" date="2021-03" db="EMBL/GenBank/DDBJ databases">
        <title>Sequencing the genomes of 1000 actinobacteria strains.</title>
        <authorList>
            <person name="Klenk H.-P."/>
        </authorList>
    </citation>
    <scope>NUCLEOTIDE SEQUENCE [LARGE SCALE GENOMIC DNA]</scope>
    <source>
        <strain evidence="1 2">DSM 14566</strain>
    </source>
</reference>
<keyword evidence="1" id="KW-0808">Transferase</keyword>
<organism evidence="1 2">
    <name type="scientific">Brachybacterium sacelli</name>
    <dbReference type="NCBI Taxonomy" id="173364"/>
    <lineage>
        <taxon>Bacteria</taxon>
        <taxon>Bacillati</taxon>
        <taxon>Actinomycetota</taxon>
        <taxon>Actinomycetes</taxon>
        <taxon>Micrococcales</taxon>
        <taxon>Dermabacteraceae</taxon>
        <taxon>Brachybacterium</taxon>
    </lineage>
</organism>
<name>A0ABS4X3P8_9MICO</name>
<evidence type="ECO:0000313" key="1">
    <source>
        <dbReference type="EMBL" id="MBP2383098.1"/>
    </source>
</evidence>
<accession>A0ABS4X3P8</accession>
<keyword evidence="2" id="KW-1185">Reference proteome</keyword>
<dbReference type="EC" id="2.7.1.72" evidence="1"/>
<protein>
    <submittedName>
        <fullName evidence="1">Streptomycin 6-kinase</fullName>
        <ecNumber evidence="1">2.7.1.72</ecNumber>
    </submittedName>
</protein>
<dbReference type="Pfam" id="PF04655">
    <property type="entry name" value="APH_6_hur"/>
    <property type="match status" value="1"/>
</dbReference>
<sequence length="310" mass="33285">MGTSVEIDPAFGDRLLRQDASVRPWLDTLPQRVAESCRAWRLRPDGEARFGGTSLVIPVRTAGDAEAALKLVSPLADAGYESRALAAFAGHGVVGLLRADEDAGALLLERLAPPALAAHGSSPLEAARVAGSVADRLAVVPAPPEAPRLRDLAEDWLEQLHGQHAEATAVGSAVPEEVFARAARAVESLATDDSSMLTHGDLSLENILRRRDGSWCAIDPVLLRGPVEYEAHTVVRSMLARLLAVPAPLAALRDMHQEFCRAARADAATAWELSLARFVASAYWESQHGGEVADVGRLWRTVTLLTPERW</sequence>